<proteinExistence type="predicted"/>
<name>A0AAD8S7Q9_LOLMU</name>
<feature type="region of interest" description="Disordered" evidence="1">
    <location>
        <begin position="1"/>
        <end position="67"/>
    </location>
</feature>
<dbReference type="AlphaFoldDB" id="A0AAD8S7Q9"/>
<evidence type="ECO:0000313" key="3">
    <source>
        <dbReference type="Proteomes" id="UP001231189"/>
    </source>
</evidence>
<feature type="compositionally biased region" description="Polar residues" evidence="1">
    <location>
        <begin position="1"/>
        <end position="11"/>
    </location>
</feature>
<organism evidence="2 3">
    <name type="scientific">Lolium multiflorum</name>
    <name type="common">Italian ryegrass</name>
    <name type="synonym">Lolium perenne subsp. multiflorum</name>
    <dbReference type="NCBI Taxonomy" id="4521"/>
    <lineage>
        <taxon>Eukaryota</taxon>
        <taxon>Viridiplantae</taxon>
        <taxon>Streptophyta</taxon>
        <taxon>Embryophyta</taxon>
        <taxon>Tracheophyta</taxon>
        <taxon>Spermatophyta</taxon>
        <taxon>Magnoliopsida</taxon>
        <taxon>Liliopsida</taxon>
        <taxon>Poales</taxon>
        <taxon>Poaceae</taxon>
        <taxon>BOP clade</taxon>
        <taxon>Pooideae</taxon>
        <taxon>Poodae</taxon>
        <taxon>Poeae</taxon>
        <taxon>Poeae Chloroplast Group 2 (Poeae type)</taxon>
        <taxon>Loliodinae</taxon>
        <taxon>Loliinae</taxon>
        <taxon>Lolium</taxon>
    </lineage>
</organism>
<feature type="compositionally biased region" description="Low complexity" evidence="1">
    <location>
        <begin position="32"/>
        <end position="47"/>
    </location>
</feature>
<dbReference type="Proteomes" id="UP001231189">
    <property type="component" value="Unassembled WGS sequence"/>
</dbReference>
<accession>A0AAD8S7Q9</accession>
<protein>
    <submittedName>
        <fullName evidence="2">Uncharacterized protein</fullName>
    </submittedName>
</protein>
<reference evidence="2" key="1">
    <citation type="submission" date="2023-07" db="EMBL/GenBank/DDBJ databases">
        <title>A chromosome-level genome assembly of Lolium multiflorum.</title>
        <authorList>
            <person name="Chen Y."/>
            <person name="Copetti D."/>
            <person name="Kolliker R."/>
            <person name="Studer B."/>
        </authorList>
    </citation>
    <scope>NUCLEOTIDE SEQUENCE</scope>
    <source>
        <strain evidence="2">02402/16</strain>
        <tissue evidence="2">Leaf</tissue>
    </source>
</reference>
<keyword evidence="3" id="KW-1185">Reference proteome</keyword>
<comment type="caution">
    <text evidence="2">The sequence shown here is derived from an EMBL/GenBank/DDBJ whole genome shotgun (WGS) entry which is preliminary data.</text>
</comment>
<gene>
    <name evidence="2" type="ORF">QYE76_064123</name>
</gene>
<sequence>MDGGNPNTASFSPHGVGVPLNERLEVLDLETSPLPSSSTSPPGHSYPGQEPQTSFSGRRDAWMTLRP</sequence>
<dbReference type="EMBL" id="JAUUTY010000004">
    <property type="protein sequence ID" value="KAK1646318.1"/>
    <property type="molecule type" value="Genomic_DNA"/>
</dbReference>
<evidence type="ECO:0000313" key="2">
    <source>
        <dbReference type="EMBL" id="KAK1646318.1"/>
    </source>
</evidence>
<evidence type="ECO:0000256" key="1">
    <source>
        <dbReference type="SAM" id="MobiDB-lite"/>
    </source>
</evidence>